<sequence length="153" mass="17026">MVNVYDENSFNIDSIKVWTSSCKDQPKSLVDQKVKLIEPIQGNSGINFTFSIATILVSICGIFVNGFQICSNSDFKFILYSINAMLATVILFISILLACAGHFCPKEGEKQKNQMKVEQVLVQPCLNVIKKPTSSLYKEKGIPRDSQCFSCTV</sequence>
<dbReference type="AlphaFoldDB" id="A0A914D1Q2"/>
<protein>
    <submittedName>
        <fullName evidence="3">Uncharacterized protein</fullName>
    </submittedName>
</protein>
<evidence type="ECO:0000313" key="2">
    <source>
        <dbReference type="Proteomes" id="UP000887540"/>
    </source>
</evidence>
<dbReference type="Proteomes" id="UP000887540">
    <property type="component" value="Unplaced"/>
</dbReference>
<reference evidence="3" key="1">
    <citation type="submission" date="2022-11" db="UniProtKB">
        <authorList>
            <consortium name="WormBaseParasite"/>
        </authorList>
    </citation>
    <scope>IDENTIFICATION</scope>
</reference>
<organism evidence="2 3">
    <name type="scientific">Acrobeloides nanus</name>
    <dbReference type="NCBI Taxonomy" id="290746"/>
    <lineage>
        <taxon>Eukaryota</taxon>
        <taxon>Metazoa</taxon>
        <taxon>Ecdysozoa</taxon>
        <taxon>Nematoda</taxon>
        <taxon>Chromadorea</taxon>
        <taxon>Rhabditida</taxon>
        <taxon>Tylenchina</taxon>
        <taxon>Cephalobomorpha</taxon>
        <taxon>Cephaloboidea</taxon>
        <taxon>Cephalobidae</taxon>
        <taxon>Acrobeloides</taxon>
    </lineage>
</organism>
<keyword evidence="2" id="KW-1185">Reference proteome</keyword>
<accession>A0A914D1Q2</accession>
<keyword evidence="1" id="KW-1133">Transmembrane helix</keyword>
<keyword evidence="1" id="KW-0812">Transmembrane</keyword>
<feature type="transmembrane region" description="Helical" evidence="1">
    <location>
        <begin position="77"/>
        <end position="103"/>
    </location>
</feature>
<evidence type="ECO:0000313" key="3">
    <source>
        <dbReference type="WBParaSite" id="ACRNAN_scaffold1759.g22419.t1"/>
    </source>
</evidence>
<proteinExistence type="predicted"/>
<keyword evidence="1" id="KW-0472">Membrane</keyword>
<evidence type="ECO:0000256" key="1">
    <source>
        <dbReference type="SAM" id="Phobius"/>
    </source>
</evidence>
<name>A0A914D1Q2_9BILA</name>
<feature type="transmembrane region" description="Helical" evidence="1">
    <location>
        <begin position="45"/>
        <end position="65"/>
    </location>
</feature>
<dbReference type="WBParaSite" id="ACRNAN_scaffold1759.g22419.t1">
    <property type="protein sequence ID" value="ACRNAN_scaffold1759.g22419.t1"/>
    <property type="gene ID" value="ACRNAN_scaffold1759.g22419"/>
</dbReference>